<keyword evidence="2" id="KW-1185">Reference proteome</keyword>
<dbReference type="EMBL" id="JANPWB010000004">
    <property type="protein sequence ID" value="KAJ1194347.1"/>
    <property type="molecule type" value="Genomic_DNA"/>
</dbReference>
<name>A0AAV7UZ16_PLEWA</name>
<dbReference type="Proteomes" id="UP001066276">
    <property type="component" value="Chromosome 2_2"/>
</dbReference>
<reference evidence="1" key="1">
    <citation type="journal article" date="2022" name="bioRxiv">
        <title>Sequencing and chromosome-scale assembly of the giantPleurodeles waltlgenome.</title>
        <authorList>
            <person name="Brown T."/>
            <person name="Elewa A."/>
            <person name="Iarovenko S."/>
            <person name="Subramanian E."/>
            <person name="Araus A.J."/>
            <person name="Petzold A."/>
            <person name="Susuki M."/>
            <person name="Suzuki K.-i.T."/>
            <person name="Hayashi T."/>
            <person name="Toyoda A."/>
            <person name="Oliveira C."/>
            <person name="Osipova E."/>
            <person name="Leigh N.D."/>
            <person name="Simon A."/>
            <person name="Yun M.H."/>
        </authorList>
    </citation>
    <scope>NUCLEOTIDE SEQUENCE</scope>
    <source>
        <strain evidence="1">20211129_DDA</strain>
        <tissue evidence="1">Liver</tissue>
    </source>
</reference>
<dbReference type="AlphaFoldDB" id="A0AAV7UZ16"/>
<proteinExistence type="predicted"/>
<evidence type="ECO:0000313" key="1">
    <source>
        <dbReference type="EMBL" id="KAJ1194347.1"/>
    </source>
</evidence>
<accession>A0AAV7UZ16</accession>
<sequence>MCSERCLHSLVSLSCLAVNSFILLGAWPGRRARWRHSVRLCRAPGYLFNFIYPVGGWGRSGPGRFPLEALVTFSWAGERLRRSRKTGSARWARHQLLPACASTAGARGEEKCCSRSRQETSAGSVREYQGAVRRLYRAAAPLPWWILRLLLPGRPWVPVATRLGDLPGPCGPRDFRLADAAARDRPGWSGGARRERLMWRAVWPYEEEISLRR</sequence>
<comment type="caution">
    <text evidence="1">The sequence shown here is derived from an EMBL/GenBank/DDBJ whole genome shotgun (WGS) entry which is preliminary data.</text>
</comment>
<protein>
    <submittedName>
        <fullName evidence="1">Uncharacterized protein</fullName>
    </submittedName>
</protein>
<gene>
    <name evidence="1" type="ORF">NDU88_003636</name>
</gene>
<evidence type="ECO:0000313" key="2">
    <source>
        <dbReference type="Proteomes" id="UP001066276"/>
    </source>
</evidence>
<organism evidence="1 2">
    <name type="scientific">Pleurodeles waltl</name>
    <name type="common">Iberian ribbed newt</name>
    <dbReference type="NCBI Taxonomy" id="8319"/>
    <lineage>
        <taxon>Eukaryota</taxon>
        <taxon>Metazoa</taxon>
        <taxon>Chordata</taxon>
        <taxon>Craniata</taxon>
        <taxon>Vertebrata</taxon>
        <taxon>Euteleostomi</taxon>
        <taxon>Amphibia</taxon>
        <taxon>Batrachia</taxon>
        <taxon>Caudata</taxon>
        <taxon>Salamandroidea</taxon>
        <taxon>Salamandridae</taxon>
        <taxon>Pleurodelinae</taxon>
        <taxon>Pleurodeles</taxon>
    </lineage>
</organism>